<protein>
    <submittedName>
        <fullName evidence="1">PD-(D/E)XK nuclease family protein</fullName>
    </submittedName>
</protein>
<comment type="caution">
    <text evidence="1">The sequence shown here is derived from an EMBL/GenBank/DDBJ whole genome shotgun (WGS) entry which is preliminary data.</text>
</comment>
<organism evidence="1 2">
    <name type="scientific">Pontibacter burrus</name>
    <dbReference type="NCBI Taxonomy" id="2704466"/>
    <lineage>
        <taxon>Bacteria</taxon>
        <taxon>Pseudomonadati</taxon>
        <taxon>Bacteroidota</taxon>
        <taxon>Cytophagia</taxon>
        <taxon>Cytophagales</taxon>
        <taxon>Hymenobacteraceae</taxon>
        <taxon>Pontibacter</taxon>
    </lineage>
</organism>
<evidence type="ECO:0000313" key="1">
    <source>
        <dbReference type="EMBL" id="NEM97188.1"/>
    </source>
</evidence>
<reference evidence="1 2" key="1">
    <citation type="submission" date="2020-02" db="EMBL/GenBank/DDBJ databases">
        <authorList>
            <person name="Kim M.K."/>
        </authorList>
    </citation>
    <scope>NUCLEOTIDE SEQUENCE [LARGE SCALE GENOMIC DNA]</scope>
    <source>
        <strain evidence="1 2">BT327</strain>
    </source>
</reference>
<name>A0A6B3LT55_9BACT</name>
<dbReference type="Pfam" id="PF14281">
    <property type="entry name" value="PDDEXK_4"/>
    <property type="match status" value="1"/>
</dbReference>
<dbReference type="Proteomes" id="UP000474777">
    <property type="component" value="Unassembled WGS sequence"/>
</dbReference>
<evidence type="ECO:0000313" key="2">
    <source>
        <dbReference type="Proteomes" id="UP000474777"/>
    </source>
</evidence>
<sequence length="405" mass="47449">MQTLLDKIGVIDFKYKKLREQDDFNIFGILRSKTDEVRVHSRFIAELLNPKGSHRLNGTFLESFLEMSSLPVLLYPNPQVHKEYKDIDILIRSGTKAIIIENKIWARDQKRQLDRYYEIMKAEGAQEIKIIYLTLDGKEPSEFSLGTLKNDPKLYTYLYLCSYGNDILPWLDSCLKEVSTKPTLRETLVQYKKLIEELTGNSMPAEERNEIKDLLSVNDNILKASKIVKNWKHIKWYTEWDFWNELEAGISNDGFNILPNEKFDVQKLNSVIHKNRNRNPWFGIMIELGHHKEDIICLYIRRGTGNIYCGITVLGNGKDRLKSSSSEYDQLAFMCKSTIERKDERWIAKKYFSKPVNFETFSDKRTLLLADPSIRKKYIADLWNEAKAYLAECKIEDFLRTRVAN</sequence>
<proteinExistence type="predicted"/>
<dbReference type="EMBL" id="JAAGWD010000002">
    <property type="protein sequence ID" value="NEM97188.1"/>
    <property type="molecule type" value="Genomic_DNA"/>
</dbReference>
<dbReference type="AlphaFoldDB" id="A0A6B3LT55"/>
<dbReference type="RefSeq" id="WP_163913348.1">
    <property type="nucleotide sequence ID" value="NZ_JAAGWD010000002.1"/>
</dbReference>
<gene>
    <name evidence="1" type="ORF">GXP69_05745</name>
</gene>
<accession>A0A6B3LT55</accession>
<keyword evidence="2" id="KW-1185">Reference proteome</keyword>
<dbReference type="InterPro" id="IPR029470">
    <property type="entry name" value="PDDEXK_4"/>
</dbReference>